<dbReference type="STRING" id="6238.A8WM67"/>
<dbReference type="FunCoup" id="A8WM67">
    <property type="interactions" value="202"/>
</dbReference>
<evidence type="ECO:0000313" key="11">
    <source>
        <dbReference type="WormBase" id="CBG00036"/>
    </source>
</evidence>
<dbReference type="FunFam" id="1.20.120.980:FF:000007">
    <property type="entry name" value="Predicted protein"/>
    <property type="match status" value="1"/>
</dbReference>
<evidence type="ECO:0000256" key="4">
    <source>
        <dbReference type="ARBA" id="ARBA00022801"/>
    </source>
</evidence>
<dbReference type="AlphaFoldDB" id="A8WM67"/>
<gene>
    <name evidence="11" type="primary">pcp-1.1</name>
    <name evidence="9" type="synonym">Cbr-pcp-1.1</name>
    <name evidence="11" type="ORF">CBG00036</name>
    <name evidence="9" type="ORF">CBG_00036</name>
</gene>
<feature type="chain" id="PRO_5002731715" evidence="8">
    <location>
        <begin position="21"/>
        <end position="683"/>
    </location>
</feature>
<dbReference type="HOGENOM" id="CLU_020959_0_1_1"/>
<dbReference type="MEROPS" id="S28.A17"/>
<keyword evidence="2" id="KW-0645">Protease</keyword>
<feature type="signal peptide" evidence="8">
    <location>
        <begin position="1"/>
        <end position="20"/>
    </location>
</feature>
<reference evidence="9 10" key="2">
    <citation type="journal article" date="2011" name="PLoS Genet.">
        <title>Caenorhabditis briggsae recombinant inbred line genotypes reveal inter-strain incompatibility and the evolution of recombination.</title>
        <authorList>
            <person name="Ross J.A."/>
            <person name="Koboldt D.C."/>
            <person name="Staisch J.E."/>
            <person name="Chamberlin H.M."/>
            <person name="Gupta B.P."/>
            <person name="Miller R.D."/>
            <person name="Baird S.E."/>
            <person name="Haag E.S."/>
        </authorList>
    </citation>
    <scope>NUCLEOTIDE SEQUENCE [LARGE SCALE GENOMIC DNA]</scope>
    <source>
        <strain evidence="9 10">AF16</strain>
    </source>
</reference>
<keyword evidence="4" id="KW-0378">Hydrolase</keyword>
<evidence type="ECO:0000256" key="7">
    <source>
        <dbReference type="SAM" id="MobiDB-lite"/>
    </source>
</evidence>
<keyword evidence="6" id="KW-0325">Glycoprotein</keyword>
<keyword evidence="5" id="KW-0720">Serine protease</keyword>
<evidence type="ECO:0000256" key="2">
    <source>
        <dbReference type="ARBA" id="ARBA00022670"/>
    </source>
</evidence>
<accession>A8WM67</accession>
<proteinExistence type="inferred from homology"/>
<evidence type="ECO:0000256" key="6">
    <source>
        <dbReference type="ARBA" id="ARBA00023180"/>
    </source>
</evidence>
<organism evidence="9 10">
    <name type="scientific">Caenorhabditis briggsae</name>
    <dbReference type="NCBI Taxonomy" id="6238"/>
    <lineage>
        <taxon>Eukaryota</taxon>
        <taxon>Metazoa</taxon>
        <taxon>Ecdysozoa</taxon>
        <taxon>Nematoda</taxon>
        <taxon>Chromadorea</taxon>
        <taxon>Rhabditida</taxon>
        <taxon>Rhabditina</taxon>
        <taxon>Rhabditomorpha</taxon>
        <taxon>Rhabditoidea</taxon>
        <taxon>Rhabditidae</taxon>
        <taxon>Peloderinae</taxon>
        <taxon>Caenorhabditis</taxon>
    </lineage>
</organism>
<dbReference type="GO" id="GO:0006508">
    <property type="term" value="P:proteolysis"/>
    <property type="evidence" value="ECO:0007669"/>
    <property type="project" value="UniProtKB-KW"/>
</dbReference>
<keyword evidence="10" id="KW-1185">Reference proteome</keyword>
<dbReference type="InterPro" id="IPR042269">
    <property type="entry name" value="Ser_carbopepase_S28_SKS"/>
</dbReference>
<dbReference type="PANTHER" id="PTHR11010:SF104">
    <property type="entry name" value="SERINE PROTEASE PCP-1-RELATED"/>
    <property type="match status" value="1"/>
</dbReference>
<protein>
    <submittedName>
        <fullName evidence="9">Protein CBR-PCP-1.1</fullName>
    </submittedName>
</protein>
<evidence type="ECO:0000256" key="1">
    <source>
        <dbReference type="ARBA" id="ARBA00011079"/>
    </source>
</evidence>
<dbReference type="WormBase" id="CBG00036">
    <property type="protein sequence ID" value="CBP48492"/>
    <property type="gene ID" value="WBGene00023546"/>
    <property type="gene designation" value="Cbr-pcp-1.1"/>
</dbReference>
<keyword evidence="3 8" id="KW-0732">Signal</keyword>
<sequence>MQKIFAVLFLALFAVSAVESSRRSRLFQKYFKKFYKNYDFIPENIEVRWYKGMRLDHFTYSCRIMWNNTYYQPGGPIFFYTGNEGAVSTFEVATGMMFDLAPMFNASIIFAEHRFYGATQPFGNQSYANLANVGYLTSEQALADYAELLTELKRDNNQFGKTFHRDSQVISFGGSYGGMLSAWFRQKYPHIVKGAWAGSAPLIYMHDGGVDPGAFDNITSRTYVENGCNRFILANAWNAVLNLSSTDSGRAWLNNNPVFKLDPRTPINNQTDGWNLNAYMREAIEYMAMVDYPYPTGFLEPLPGWPVTVACGYMNATGESFSDQDLVTAVANAANVYYNYNQNANFTWCIDFNICGDQGTGGLGDDALGWPWQECSEIIMAMCASGGANDVFWSECGDNIYDTLKQGCVSIFGSMKWTTANWNIDAVKTLYGYDLSGSSNLILTQGHLDPWSGGGYKVDQTNTARGIYVMEIPGSAHHLDLRQPNTCDPNTVVNARYQNSNFQIVQILKCWVDVNCNTNPTISPLPTLSIPNVECKDRIGEYPWGQTDALKSSTAPNVKTTVTVPIATSSAVPAVPTSSEAHMATSSAAPAVRTSSVAPVATSSVAPAIQTSSIAPIAGSSSQSPESHSSTSNSPTNTTSSGSSTASTLPPSSTPTNPPTTTSSGFSIFSFFSTIFVLLCTII</sequence>
<dbReference type="Gene3D" id="3.40.50.1820">
    <property type="entry name" value="alpha/beta hydrolase"/>
    <property type="match status" value="1"/>
</dbReference>
<dbReference type="EMBL" id="HE601477">
    <property type="protein sequence ID" value="CAP21571.2"/>
    <property type="molecule type" value="Genomic_DNA"/>
</dbReference>
<evidence type="ECO:0000256" key="5">
    <source>
        <dbReference type="ARBA" id="ARBA00022825"/>
    </source>
</evidence>
<evidence type="ECO:0000256" key="8">
    <source>
        <dbReference type="SAM" id="SignalP"/>
    </source>
</evidence>
<dbReference type="ESTHER" id="caebr-a8wm66">
    <property type="family name" value="Prolylcarboxypeptidase"/>
</dbReference>
<dbReference type="InterPro" id="IPR008758">
    <property type="entry name" value="Peptidase_S28"/>
</dbReference>
<comment type="similarity">
    <text evidence="1">Belongs to the peptidase S28 family.</text>
</comment>
<dbReference type="SUPFAM" id="SSF53474">
    <property type="entry name" value="alpha/beta-Hydrolases"/>
    <property type="match status" value="1"/>
</dbReference>
<dbReference type="InterPro" id="IPR029058">
    <property type="entry name" value="AB_hydrolase_fold"/>
</dbReference>
<dbReference type="eggNOG" id="KOG2183">
    <property type="taxonomic scope" value="Eukaryota"/>
</dbReference>
<dbReference type="Gene3D" id="1.20.120.980">
    <property type="entry name" value="Serine carboxypeptidase S28, SKS domain"/>
    <property type="match status" value="1"/>
</dbReference>
<evidence type="ECO:0000313" key="10">
    <source>
        <dbReference type="Proteomes" id="UP000008549"/>
    </source>
</evidence>
<feature type="compositionally biased region" description="Low complexity" evidence="7">
    <location>
        <begin position="620"/>
        <end position="651"/>
    </location>
</feature>
<feature type="region of interest" description="Disordered" evidence="7">
    <location>
        <begin position="616"/>
        <end position="660"/>
    </location>
</feature>
<dbReference type="GO" id="GO:0070008">
    <property type="term" value="F:serine-type exopeptidase activity"/>
    <property type="evidence" value="ECO:0007669"/>
    <property type="project" value="InterPro"/>
</dbReference>
<evidence type="ECO:0000256" key="3">
    <source>
        <dbReference type="ARBA" id="ARBA00022729"/>
    </source>
</evidence>
<dbReference type="Proteomes" id="UP000008549">
    <property type="component" value="Unassembled WGS sequence"/>
</dbReference>
<dbReference type="InParanoid" id="A8WM67"/>
<dbReference type="GO" id="GO:0008239">
    <property type="term" value="F:dipeptidyl-peptidase activity"/>
    <property type="evidence" value="ECO:0000318"/>
    <property type="project" value="GO_Central"/>
</dbReference>
<evidence type="ECO:0000313" key="9">
    <source>
        <dbReference type="EMBL" id="CAP21571.2"/>
    </source>
</evidence>
<name>A8WM67_CAEBR</name>
<dbReference type="Pfam" id="PF05577">
    <property type="entry name" value="Peptidase_S28"/>
    <property type="match status" value="1"/>
</dbReference>
<dbReference type="PANTHER" id="PTHR11010">
    <property type="entry name" value="PROTEASE S28 PRO-X CARBOXYPEPTIDASE-RELATED"/>
    <property type="match status" value="1"/>
</dbReference>
<reference evidence="9 10" key="1">
    <citation type="journal article" date="2003" name="PLoS Biol.">
        <title>The genome sequence of Caenorhabditis briggsae: a platform for comparative genomics.</title>
        <authorList>
            <person name="Stein L.D."/>
            <person name="Bao Z."/>
            <person name="Blasiar D."/>
            <person name="Blumenthal T."/>
            <person name="Brent M.R."/>
            <person name="Chen N."/>
            <person name="Chinwalla A."/>
            <person name="Clarke L."/>
            <person name="Clee C."/>
            <person name="Coghlan A."/>
            <person name="Coulson A."/>
            <person name="D'Eustachio P."/>
            <person name="Fitch D.H."/>
            <person name="Fulton L.A."/>
            <person name="Fulton R.E."/>
            <person name="Griffiths-Jones S."/>
            <person name="Harris T.W."/>
            <person name="Hillier L.W."/>
            <person name="Kamath R."/>
            <person name="Kuwabara P.E."/>
            <person name="Mardis E.R."/>
            <person name="Marra M.A."/>
            <person name="Miner T.L."/>
            <person name="Minx P."/>
            <person name="Mullikin J.C."/>
            <person name="Plumb R.W."/>
            <person name="Rogers J."/>
            <person name="Schein J.E."/>
            <person name="Sohrmann M."/>
            <person name="Spieth J."/>
            <person name="Stajich J.E."/>
            <person name="Wei C."/>
            <person name="Willey D."/>
            <person name="Wilson R.K."/>
            <person name="Durbin R."/>
            <person name="Waterston R.H."/>
        </authorList>
    </citation>
    <scope>NUCLEOTIDE SEQUENCE [LARGE SCALE GENOMIC DNA]</scope>
    <source>
        <strain evidence="9 10">AF16</strain>
    </source>
</reference>